<reference evidence="1" key="1">
    <citation type="submission" date="2022-08" db="EMBL/GenBank/DDBJ databases">
        <authorList>
            <person name="Gutierrez-Valencia J."/>
        </authorList>
    </citation>
    <scope>NUCLEOTIDE SEQUENCE</scope>
</reference>
<proteinExistence type="predicted"/>
<sequence length="67" mass="7644">MVMGNLTRLQEAKLVHLPNITVEGFELALRACCVRIKKVKMVSELRLLLSSEILEILHAKGCIIRWD</sequence>
<keyword evidence="2" id="KW-1185">Reference proteome</keyword>
<evidence type="ECO:0000313" key="1">
    <source>
        <dbReference type="EMBL" id="CAI0551698.1"/>
    </source>
</evidence>
<dbReference type="EMBL" id="CAMGYJ010000010">
    <property type="protein sequence ID" value="CAI0551698.1"/>
    <property type="molecule type" value="Genomic_DNA"/>
</dbReference>
<gene>
    <name evidence="1" type="ORF">LITE_LOCUS46100</name>
</gene>
<dbReference type="AlphaFoldDB" id="A0AAV0R5L0"/>
<dbReference type="Proteomes" id="UP001154282">
    <property type="component" value="Unassembled WGS sequence"/>
</dbReference>
<organism evidence="1 2">
    <name type="scientific">Linum tenue</name>
    <dbReference type="NCBI Taxonomy" id="586396"/>
    <lineage>
        <taxon>Eukaryota</taxon>
        <taxon>Viridiplantae</taxon>
        <taxon>Streptophyta</taxon>
        <taxon>Embryophyta</taxon>
        <taxon>Tracheophyta</taxon>
        <taxon>Spermatophyta</taxon>
        <taxon>Magnoliopsida</taxon>
        <taxon>eudicotyledons</taxon>
        <taxon>Gunneridae</taxon>
        <taxon>Pentapetalae</taxon>
        <taxon>rosids</taxon>
        <taxon>fabids</taxon>
        <taxon>Malpighiales</taxon>
        <taxon>Linaceae</taxon>
        <taxon>Linum</taxon>
    </lineage>
</organism>
<protein>
    <submittedName>
        <fullName evidence="1">Uncharacterized protein</fullName>
    </submittedName>
</protein>
<name>A0AAV0R5L0_9ROSI</name>
<evidence type="ECO:0000313" key="2">
    <source>
        <dbReference type="Proteomes" id="UP001154282"/>
    </source>
</evidence>
<comment type="caution">
    <text evidence="1">The sequence shown here is derived from an EMBL/GenBank/DDBJ whole genome shotgun (WGS) entry which is preliminary data.</text>
</comment>
<accession>A0AAV0R5L0</accession>